<feature type="region of interest" description="Disordered" evidence="1">
    <location>
        <begin position="1"/>
        <end position="157"/>
    </location>
</feature>
<feature type="compositionally biased region" description="Acidic residues" evidence="1">
    <location>
        <begin position="201"/>
        <end position="210"/>
    </location>
</feature>
<feature type="non-terminal residue" evidence="2">
    <location>
        <position position="1"/>
    </location>
</feature>
<feature type="compositionally biased region" description="Low complexity" evidence="1">
    <location>
        <begin position="220"/>
        <end position="233"/>
    </location>
</feature>
<dbReference type="EMBL" id="CAUJNA010000427">
    <property type="protein sequence ID" value="CAJ1376897.1"/>
    <property type="molecule type" value="Genomic_DNA"/>
</dbReference>
<reference evidence="2" key="1">
    <citation type="submission" date="2023-08" db="EMBL/GenBank/DDBJ databases">
        <authorList>
            <person name="Chen Y."/>
            <person name="Shah S."/>
            <person name="Dougan E. K."/>
            <person name="Thang M."/>
            <person name="Chan C."/>
        </authorList>
    </citation>
    <scope>NUCLEOTIDE SEQUENCE</scope>
</reference>
<feature type="compositionally biased region" description="Low complexity" evidence="1">
    <location>
        <begin position="111"/>
        <end position="123"/>
    </location>
</feature>
<feature type="compositionally biased region" description="Basic residues" evidence="1">
    <location>
        <begin position="264"/>
        <end position="273"/>
    </location>
</feature>
<gene>
    <name evidence="2" type="ORF">EVOR1521_LOCUS5838</name>
</gene>
<protein>
    <submittedName>
        <fullName evidence="2">Uncharacterized protein</fullName>
    </submittedName>
</protein>
<feature type="compositionally biased region" description="Basic and acidic residues" evidence="1">
    <location>
        <begin position="99"/>
        <end position="110"/>
    </location>
</feature>
<accession>A0AA36HYE2</accession>
<name>A0AA36HYE2_9DINO</name>
<feature type="compositionally biased region" description="Basic and acidic residues" evidence="1">
    <location>
        <begin position="82"/>
        <end position="92"/>
    </location>
</feature>
<proteinExistence type="predicted"/>
<evidence type="ECO:0000256" key="1">
    <source>
        <dbReference type="SAM" id="MobiDB-lite"/>
    </source>
</evidence>
<feature type="region of interest" description="Disordered" evidence="1">
    <location>
        <begin position="354"/>
        <end position="382"/>
    </location>
</feature>
<sequence>MAQMVMQQELVTGAPTLRSGSREESLSRSESPASLVRGSPSLSCSPVLDAERGDPSVRSARGGGRVPQFLLDGDIEAIGPVESREGDSEWSPRKSQSSRGRESVRGEASPEGRSQPRSSGGSRSRSRASRGDSMASGPDSLSPHKSRESQALLQQSYQELLQKRLDSVSPEDREYQAKLLEKAYKEMRKSLSESADPYFLNEDEDEDLDLIDVVARTPSARRLGGSRSISSGEGSREVEESSGSESVRHARSDSEALLETMGKSPRKGSRKSTQRLVKSRSWAQSEPSPRSPRRLKSLRELDMRSPKAICLELPERPVRLRSGRRAGRRRLEPLLLPWQPQDPKELHLGTLGTAYGHDRRASRRRSTSPAPLQSEKELRLKRDALVNQVPGSRAGTPPPEDAERKAMEEVMLTRPQSAERPLSAESVRAAGTFIGLSVKSRDLRLRSASHSSIGGSSAERMLPDEEPSPRGMRRYHTREDVRLSLGSVE</sequence>
<comment type="caution">
    <text evidence="2">The sequence shown here is derived from an EMBL/GenBank/DDBJ whole genome shotgun (WGS) entry which is preliminary data.</text>
</comment>
<evidence type="ECO:0000313" key="3">
    <source>
        <dbReference type="Proteomes" id="UP001178507"/>
    </source>
</evidence>
<organism evidence="2 3">
    <name type="scientific">Effrenium voratum</name>
    <dbReference type="NCBI Taxonomy" id="2562239"/>
    <lineage>
        <taxon>Eukaryota</taxon>
        <taxon>Sar</taxon>
        <taxon>Alveolata</taxon>
        <taxon>Dinophyceae</taxon>
        <taxon>Suessiales</taxon>
        <taxon>Symbiodiniaceae</taxon>
        <taxon>Effrenium</taxon>
    </lineage>
</organism>
<feature type="region of interest" description="Disordered" evidence="1">
    <location>
        <begin position="445"/>
        <end position="489"/>
    </location>
</feature>
<feature type="compositionally biased region" description="Low complexity" evidence="1">
    <location>
        <begin position="448"/>
        <end position="458"/>
    </location>
</feature>
<evidence type="ECO:0000313" key="2">
    <source>
        <dbReference type="EMBL" id="CAJ1376897.1"/>
    </source>
</evidence>
<keyword evidence="3" id="KW-1185">Reference proteome</keyword>
<feature type="compositionally biased region" description="Polar residues" evidence="1">
    <location>
        <begin position="1"/>
        <end position="10"/>
    </location>
</feature>
<feature type="region of interest" description="Disordered" evidence="1">
    <location>
        <begin position="188"/>
        <end position="301"/>
    </location>
</feature>
<dbReference type="Proteomes" id="UP001178507">
    <property type="component" value="Unassembled WGS sequence"/>
</dbReference>
<dbReference type="AlphaFoldDB" id="A0AA36HYE2"/>